<evidence type="ECO:0000256" key="7">
    <source>
        <dbReference type="ARBA" id="ARBA00023033"/>
    </source>
</evidence>
<dbReference type="GO" id="GO:0006744">
    <property type="term" value="P:ubiquinone biosynthetic process"/>
    <property type="evidence" value="ECO:0007669"/>
    <property type="project" value="UniProtKB-UniPathway"/>
</dbReference>
<dbReference type="EC" id="1.14.13.-" evidence="9"/>
<dbReference type="Pfam" id="PF01494">
    <property type="entry name" value="FAD_binding_3"/>
    <property type="match status" value="1"/>
</dbReference>
<dbReference type="OrthoDB" id="9769565at2"/>
<dbReference type="InterPro" id="IPR002938">
    <property type="entry name" value="FAD-bd"/>
</dbReference>
<comment type="pathway">
    <text evidence="2">Cofactor biosynthesis; ubiquinone biosynthesis.</text>
</comment>
<evidence type="ECO:0000259" key="8">
    <source>
        <dbReference type="Pfam" id="PF01494"/>
    </source>
</evidence>
<protein>
    <submittedName>
        <fullName evidence="9">2-octaprenyl-6-methoxyphenyl hydroxylase</fullName>
        <ecNumber evidence="9">1.14.13.-</ecNumber>
    </submittedName>
</protein>
<dbReference type="NCBIfam" id="NF004356">
    <property type="entry name" value="PRK05732.1"/>
    <property type="match status" value="1"/>
</dbReference>
<dbReference type="UniPathway" id="UPA00232"/>
<dbReference type="Proteomes" id="UP000298133">
    <property type="component" value="Unassembled WGS sequence"/>
</dbReference>
<dbReference type="InterPro" id="IPR051205">
    <property type="entry name" value="UbiH/COQ6_monooxygenase"/>
</dbReference>
<dbReference type="SUPFAM" id="SSF51905">
    <property type="entry name" value="FAD/NAD(P)-binding domain"/>
    <property type="match status" value="1"/>
</dbReference>
<proteinExistence type="inferred from homology"/>
<accession>A0A4Y8UL92</accession>
<keyword evidence="4" id="KW-0285">Flavoprotein</keyword>
<comment type="cofactor">
    <cofactor evidence="1">
        <name>FAD</name>
        <dbReference type="ChEBI" id="CHEBI:57692"/>
    </cofactor>
</comment>
<keyword evidence="10" id="KW-1185">Reference proteome</keyword>
<dbReference type="PANTHER" id="PTHR43876">
    <property type="entry name" value="UBIQUINONE BIOSYNTHESIS MONOOXYGENASE COQ6, MITOCHONDRIAL"/>
    <property type="match status" value="1"/>
</dbReference>
<dbReference type="PRINTS" id="PR00420">
    <property type="entry name" value="RNGMNOXGNASE"/>
</dbReference>
<evidence type="ECO:0000256" key="5">
    <source>
        <dbReference type="ARBA" id="ARBA00022827"/>
    </source>
</evidence>
<keyword evidence="5" id="KW-0274">FAD</keyword>
<sequence>MTAVSEPCDIAIVGGGLVGSLLALALAEQHQTLLEGGCPPWRITLLERHAMAAQPLPGDSVLAGRSTALSESTRQLLLKLGLWSHIEPHCAPISTIHVSERGSWGVTRLEASESGLAALGYVVENQPLLAELHRALASTAVTVRAPVAVVGLSAGRQQQLQLSDGALTSALVVSAEGSDSQLLAAQGIHWQRSDYQQQAIIANLSLAQPHQGVAYERFAEGGPVALLPLPDSAGLHRMALVWTHPEGQQQYWLDASDSEFCQRLEQLFGERIGAVTAVGERRAFALGLQRSSEQVRRGLVVLGNAAHTLHPVAGQGFNLSVRDVAALADELLAARLDGAEAGDLAALERYRQRQQCDQQQTIAFSHWLPKLFASRWPGAALLRRSGLAAMEGLTPLRQRFAAFGMGSDRGVLR</sequence>
<keyword evidence="7" id="KW-0503">Monooxygenase</keyword>
<evidence type="ECO:0000256" key="6">
    <source>
        <dbReference type="ARBA" id="ARBA00023002"/>
    </source>
</evidence>
<dbReference type="PANTHER" id="PTHR43876:SF8">
    <property type="entry name" value="2-OCTAPRENYL-6-METHOXYPHENOL HYDROXYLASE"/>
    <property type="match status" value="1"/>
</dbReference>
<evidence type="ECO:0000256" key="3">
    <source>
        <dbReference type="ARBA" id="ARBA00005349"/>
    </source>
</evidence>
<dbReference type="NCBIfam" id="TIGR01988">
    <property type="entry name" value="Ubi-OHases"/>
    <property type="match status" value="1"/>
</dbReference>
<keyword evidence="6 9" id="KW-0560">Oxidoreductase</keyword>
<evidence type="ECO:0000256" key="4">
    <source>
        <dbReference type="ARBA" id="ARBA00022630"/>
    </source>
</evidence>
<dbReference type="EMBL" id="SPIA01000002">
    <property type="protein sequence ID" value="TFH68053.1"/>
    <property type="molecule type" value="Genomic_DNA"/>
</dbReference>
<gene>
    <name evidence="9" type="primary">ubiH</name>
    <name evidence="9" type="synonym">visB</name>
    <name evidence="9" type="ORF">E3W66_07355</name>
</gene>
<feature type="domain" description="FAD-binding" evidence="8">
    <location>
        <begin position="8"/>
        <end position="355"/>
    </location>
</feature>
<dbReference type="GO" id="GO:0071949">
    <property type="term" value="F:FAD binding"/>
    <property type="evidence" value="ECO:0007669"/>
    <property type="project" value="InterPro"/>
</dbReference>
<organism evidence="9 10">
    <name type="scientific">Gammaproteobacteria bacterium LSUCC0057</name>
    <dbReference type="NCBI Taxonomy" id="2559237"/>
    <lineage>
        <taxon>Bacteria</taxon>
        <taxon>Pseudomonadati</taxon>
        <taxon>Pseudomonadota</taxon>
        <taxon>Gammaproteobacteria</taxon>
        <taxon>Cellvibrionales</taxon>
        <taxon>Porticoccaceae</taxon>
        <taxon>SAR92 clade</taxon>
    </lineage>
</organism>
<comment type="caution">
    <text evidence="9">The sequence shown here is derived from an EMBL/GenBank/DDBJ whole genome shotgun (WGS) entry which is preliminary data.</text>
</comment>
<evidence type="ECO:0000313" key="9">
    <source>
        <dbReference type="EMBL" id="TFH68053.1"/>
    </source>
</evidence>
<evidence type="ECO:0000313" key="10">
    <source>
        <dbReference type="Proteomes" id="UP000298133"/>
    </source>
</evidence>
<dbReference type="InterPro" id="IPR010971">
    <property type="entry name" value="UbiH/COQ6"/>
</dbReference>
<evidence type="ECO:0000256" key="2">
    <source>
        <dbReference type="ARBA" id="ARBA00004749"/>
    </source>
</evidence>
<dbReference type="InterPro" id="IPR036188">
    <property type="entry name" value="FAD/NAD-bd_sf"/>
</dbReference>
<name>A0A4Y8UL92_9GAMM</name>
<dbReference type="Gene3D" id="3.50.50.60">
    <property type="entry name" value="FAD/NAD(P)-binding domain"/>
    <property type="match status" value="2"/>
</dbReference>
<dbReference type="AlphaFoldDB" id="A0A4Y8UL92"/>
<dbReference type="GO" id="GO:0008681">
    <property type="term" value="F:2-octaprenyl-6-methoxyphenol hydroxylase activity"/>
    <property type="evidence" value="ECO:0007669"/>
    <property type="project" value="TreeGrafter"/>
</dbReference>
<reference evidence="9 10" key="1">
    <citation type="submission" date="2019-03" db="EMBL/GenBank/DDBJ databases">
        <title>Draft genome of Gammaproteobacteria bacterium LSUCC0057, a member of the SAR92 clade.</title>
        <authorList>
            <person name="Lanclos V.C."/>
            <person name="Doiron C."/>
            <person name="Henson M.W."/>
            <person name="Thrash J.C."/>
        </authorList>
    </citation>
    <scope>NUCLEOTIDE SEQUENCE [LARGE SCALE GENOMIC DNA]</scope>
    <source>
        <strain evidence="9 10">LSUCC0057</strain>
    </source>
</reference>
<evidence type="ECO:0000256" key="1">
    <source>
        <dbReference type="ARBA" id="ARBA00001974"/>
    </source>
</evidence>
<comment type="similarity">
    <text evidence="3">Belongs to the UbiH/COQ6 family.</text>
</comment>